<evidence type="ECO:0000313" key="3">
    <source>
        <dbReference type="Proteomes" id="UP000242188"/>
    </source>
</evidence>
<sequence length="140" mass="15927">MGLPLADEDQERQGHSEENGQARPLSGVEFNQIISDRLQSTHVDNRRNSLPPGILEHINVKSVCGQILRFMGDEHFSKTCGRHLRCMGDEISHLYWLKKTVMGPQQNLPNREYTLSHNSHSLPDLRSAESDQQRDAVNNN</sequence>
<name>A0A210PFJ5_MIZYE</name>
<reference evidence="2 3" key="1">
    <citation type="journal article" date="2017" name="Nat. Ecol. Evol.">
        <title>Scallop genome provides insights into evolution of bilaterian karyotype and development.</title>
        <authorList>
            <person name="Wang S."/>
            <person name="Zhang J."/>
            <person name="Jiao W."/>
            <person name="Li J."/>
            <person name="Xun X."/>
            <person name="Sun Y."/>
            <person name="Guo X."/>
            <person name="Huan P."/>
            <person name="Dong B."/>
            <person name="Zhang L."/>
            <person name="Hu X."/>
            <person name="Sun X."/>
            <person name="Wang J."/>
            <person name="Zhao C."/>
            <person name="Wang Y."/>
            <person name="Wang D."/>
            <person name="Huang X."/>
            <person name="Wang R."/>
            <person name="Lv J."/>
            <person name="Li Y."/>
            <person name="Zhang Z."/>
            <person name="Liu B."/>
            <person name="Lu W."/>
            <person name="Hui Y."/>
            <person name="Liang J."/>
            <person name="Zhou Z."/>
            <person name="Hou R."/>
            <person name="Li X."/>
            <person name="Liu Y."/>
            <person name="Li H."/>
            <person name="Ning X."/>
            <person name="Lin Y."/>
            <person name="Zhao L."/>
            <person name="Xing Q."/>
            <person name="Dou J."/>
            <person name="Li Y."/>
            <person name="Mao J."/>
            <person name="Guo H."/>
            <person name="Dou H."/>
            <person name="Li T."/>
            <person name="Mu C."/>
            <person name="Jiang W."/>
            <person name="Fu Q."/>
            <person name="Fu X."/>
            <person name="Miao Y."/>
            <person name="Liu J."/>
            <person name="Yu Q."/>
            <person name="Li R."/>
            <person name="Liao H."/>
            <person name="Li X."/>
            <person name="Kong Y."/>
            <person name="Jiang Z."/>
            <person name="Chourrout D."/>
            <person name="Li R."/>
            <person name="Bao Z."/>
        </authorList>
    </citation>
    <scope>NUCLEOTIDE SEQUENCE [LARGE SCALE GENOMIC DNA]</scope>
    <source>
        <strain evidence="2 3">PY_sf001</strain>
    </source>
</reference>
<gene>
    <name evidence="2" type="ORF">KP79_PYT15004</name>
</gene>
<evidence type="ECO:0000313" key="2">
    <source>
        <dbReference type="EMBL" id="OWF35264.1"/>
    </source>
</evidence>
<comment type="caution">
    <text evidence="2">The sequence shown here is derived from an EMBL/GenBank/DDBJ whole genome shotgun (WGS) entry which is preliminary data.</text>
</comment>
<organism evidence="2 3">
    <name type="scientific">Mizuhopecten yessoensis</name>
    <name type="common">Japanese scallop</name>
    <name type="synonym">Patinopecten yessoensis</name>
    <dbReference type="NCBI Taxonomy" id="6573"/>
    <lineage>
        <taxon>Eukaryota</taxon>
        <taxon>Metazoa</taxon>
        <taxon>Spiralia</taxon>
        <taxon>Lophotrochozoa</taxon>
        <taxon>Mollusca</taxon>
        <taxon>Bivalvia</taxon>
        <taxon>Autobranchia</taxon>
        <taxon>Pteriomorphia</taxon>
        <taxon>Pectinida</taxon>
        <taxon>Pectinoidea</taxon>
        <taxon>Pectinidae</taxon>
        <taxon>Mizuhopecten</taxon>
    </lineage>
</organism>
<evidence type="ECO:0000256" key="1">
    <source>
        <dbReference type="SAM" id="MobiDB-lite"/>
    </source>
</evidence>
<dbReference type="EMBL" id="NEDP02076735">
    <property type="protein sequence ID" value="OWF35264.1"/>
    <property type="molecule type" value="Genomic_DNA"/>
</dbReference>
<feature type="compositionally biased region" description="Basic and acidic residues" evidence="1">
    <location>
        <begin position="11"/>
        <end position="20"/>
    </location>
</feature>
<dbReference type="AlphaFoldDB" id="A0A210PFJ5"/>
<feature type="region of interest" description="Disordered" evidence="1">
    <location>
        <begin position="1"/>
        <end position="27"/>
    </location>
</feature>
<feature type="region of interest" description="Disordered" evidence="1">
    <location>
        <begin position="114"/>
        <end position="140"/>
    </location>
</feature>
<feature type="compositionally biased region" description="Acidic residues" evidence="1">
    <location>
        <begin position="1"/>
        <end position="10"/>
    </location>
</feature>
<accession>A0A210PFJ5</accession>
<proteinExistence type="predicted"/>
<protein>
    <submittedName>
        <fullName evidence="2">Uncharacterized protein</fullName>
    </submittedName>
</protein>
<keyword evidence="3" id="KW-1185">Reference proteome</keyword>
<dbReference type="Proteomes" id="UP000242188">
    <property type="component" value="Unassembled WGS sequence"/>
</dbReference>